<proteinExistence type="predicted"/>
<keyword evidence="10 16" id="KW-1133">Transmembrane helix</keyword>
<evidence type="ECO:0000256" key="17">
    <source>
        <dbReference type="SAM" id="SignalP"/>
    </source>
</evidence>
<evidence type="ECO:0000256" key="13">
    <source>
        <dbReference type="ARBA" id="ARBA00023180"/>
    </source>
</evidence>
<dbReference type="Gene3D" id="3.30.200.20">
    <property type="entry name" value="Phosphorylase Kinase, domain 1"/>
    <property type="match status" value="1"/>
</dbReference>
<keyword evidence="9" id="KW-0067">ATP-binding</keyword>
<dbReference type="GO" id="GO:0005524">
    <property type="term" value="F:ATP binding"/>
    <property type="evidence" value="ECO:0007669"/>
    <property type="project" value="UniProtKB-KW"/>
</dbReference>
<gene>
    <name evidence="19" type="ORF">V5N11_012273</name>
</gene>
<sequence length="734" mass="82165">MKKTKTYNVLCIAVFVLTLQLINGSSSAPTPPPPYGNSSISCNRACGGISIPFPFGIGKDCYLNGWYEVVCNATTSETTVPFLTRINREVVNISLPDGNKPYGVVHIKGPVTSLGCSSSSNGQVPEKSSPDLNVTGKGSPYFFTDENRLVVVGCGTKALVTDIESEILGCESSCEDSKSSEEVTNSICDGYKCCQARIPLERPQVIGVNIENTNGTKGEGCSVAFLTNKRYAPMNVTAPEQFHAGGFAVVELGWYFDTSDSRFRSPLGCRNMTRLRSYTSLDKCNCEYDYFSGMSYRNCYCNNGYIGNPYLKHGCIDIDECKGHNNCGERICYNYPGTYSCALKITKPGKASVLQGVIIGLGVLFFVLGILGLYKYIKKRKRIIRRKNFFKRNGGFLLTQHLTTTKDGHIEMSKIFSSKELKKATNNFSIDRVLGQGGQGTVYKGMLVDGKIVAVKRSKLVDEDKLEGFINEVVLLSQINHRNIVKLLGCCLETEVPVLVYEYIPNGDLFKRIHDESDDYKMTWEVRLRIATEIATALSYMHSAASFPIYHRDIKTTNILLDEKYRAKVSDFGTSRSVTVDQTHLTTLVAGTFGYMDPEYFLSSQYTDKSDVYSFGVVLVELITGEKPLSRIRCEEGRGLATHFIEAMKENRVVDIIDIRIKDESKMEQVILVAKLARRCLNRKGKKRPNMREVSIELERIRSSPEDLEVHTENEYEEEDQLLEINRKYISRTV</sequence>
<dbReference type="Pfam" id="PF00069">
    <property type="entry name" value="Pkinase"/>
    <property type="match status" value="1"/>
</dbReference>
<comment type="catalytic activity">
    <reaction evidence="15">
        <text>L-threonyl-[protein] + ATP = O-phospho-L-threonyl-[protein] + ADP + H(+)</text>
        <dbReference type="Rhea" id="RHEA:46608"/>
        <dbReference type="Rhea" id="RHEA-COMP:11060"/>
        <dbReference type="Rhea" id="RHEA-COMP:11605"/>
        <dbReference type="ChEBI" id="CHEBI:15378"/>
        <dbReference type="ChEBI" id="CHEBI:30013"/>
        <dbReference type="ChEBI" id="CHEBI:30616"/>
        <dbReference type="ChEBI" id="CHEBI:61977"/>
        <dbReference type="ChEBI" id="CHEBI:456216"/>
    </reaction>
</comment>
<dbReference type="EMBL" id="JBANAX010000139">
    <property type="protein sequence ID" value="KAL1221008.1"/>
    <property type="molecule type" value="Genomic_DNA"/>
</dbReference>
<evidence type="ECO:0000256" key="16">
    <source>
        <dbReference type="SAM" id="Phobius"/>
    </source>
</evidence>
<keyword evidence="8" id="KW-0418">Kinase</keyword>
<comment type="caution">
    <text evidence="19">The sequence shown here is derived from an EMBL/GenBank/DDBJ whole genome shotgun (WGS) entry which is preliminary data.</text>
</comment>
<organism evidence="19 20">
    <name type="scientific">Cardamine amara subsp. amara</name>
    <dbReference type="NCBI Taxonomy" id="228776"/>
    <lineage>
        <taxon>Eukaryota</taxon>
        <taxon>Viridiplantae</taxon>
        <taxon>Streptophyta</taxon>
        <taxon>Embryophyta</taxon>
        <taxon>Tracheophyta</taxon>
        <taxon>Spermatophyta</taxon>
        <taxon>Magnoliopsida</taxon>
        <taxon>eudicotyledons</taxon>
        <taxon>Gunneridae</taxon>
        <taxon>Pentapetalae</taxon>
        <taxon>rosids</taxon>
        <taxon>malvids</taxon>
        <taxon>Brassicales</taxon>
        <taxon>Brassicaceae</taxon>
        <taxon>Cardamineae</taxon>
        <taxon>Cardamine</taxon>
    </lineage>
</organism>
<evidence type="ECO:0000256" key="6">
    <source>
        <dbReference type="ARBA" id="ARBA00022729"/>
    </source>
</evidence>
<evidence type="ECO:0000256" key="14">
    <source>
        <dbReference type="ARBA" id="ARBA00047558"/>
    </source>
</evidence>
<dbReference type="CDD" id="cd00054">
    <property type="entry name" value="EGF_CA"/>
    <property type="match status" value="1"/>
</dbReference>
<evidence type="ECO:0000259" key="18">
    <source>
        <dbReference type="PROSITE" id="PS50011"/>
    </source>
</evidence>
<dbReference type="Gene3D" id="2.90.20.10">
    <property type="entry name" value="Plasmodium vivax P25 domain"/>
    <property type="match status" value="1"/>
</dbReference>
<keyword evidence="7" id="KW-0547">Nucleotide-binding</keyword>
<protein>
    <submittedName>
        <fullName evidence="19">Wall-associated receptor kinase-like 5</fullName>
    </submittedName>
</protein>
<evidence type="ECO:0000256" key="10">
    <source>
        <dbReference type="ARBA" id="ARBA00022989"/>
    </source>
</evidence>
<dbReference type="InterPro" id="IPR018097">
    <property type="entry name" value="EGF_Ca-bd_CS"/>
</dbReference>
<dbReference type="InterPro" id="IPR045274">
    <property type="entry name" value="WAK-like"/>
</dbReference>
<evidence type="ECO:0000256" key="15">
    <source>
        <dbReference type="ARBA" id="ARBA00047951"/>
    </source>
</evidence>
<comment type="catalytic activity">
    <reaction evidence="14">
        <text>L-seryl-[protein] + ATP = O-phospho-L-seryl-[protein] + ADP + H(+)</text>
        <dbReference type="Rhea" id="RHEA:17989"/>
        <dbReference type="Rhea" id="RHEA-COMP:9863"/>
        <dbReference type="Rhea" id="RHEA-COMP:11604"/>
        <dbReference type="ChEBI" id="CHEBI:15378"/>
        <dbReference type="ChEBI" id="CHEBI:29999"/>
        <dbReference type="ChEBI" id="CHEBI:30616"/>
        <dbReference type="ChEBI" id="CHEBI:83421"/>
        <dbReference type="ChEBI" id="CHEBI:456216"/>
    </reaction>
</comment>
<evidence type="ECO:0000256" key="5">
    <source>
        <dbReference type="ARBA" id="ARBA00022692"/>
    </source>
</evidence>
<evidence type="ECO:0000256" key="3">
    <source>
        <dbReference type="ARBA" id="ARBA00022553"/>
    </source>
</evidence>
<feature type="domain" description="Protein kinase" evidence="18">
    <location>
        <begin position="428"/>
        <end position="701"/>
    </location>
</feature>
<dbReference type="FunFam" id="1.10.510.10:FF:000084">
    <property type="entry name" value="Wall-associated receptor kinase 2"/>
    <property type="match status" value="1"/>
</dbReference>
<keyword evidence="4" id="KW-0808">Transferase</keyword>
<dbReference type="Pfam" id="PF08488">
    <property type="entry name" value="WAK"/>
    <property type="match status" value="1"/>
</dbReference>
<keyword evidence="13" id="KW-0325">Glycoprotein</keyword>
<dbReference type="SMART" id="SM00220">
    <property type="entry name" value="S_TKc"/>
    <property type="match status" value="1"/>
</dbReference>
<dbReference type="PROSITE" id="PS01187">
    <property type="entry name" value="EGF_CA"/>
    <property type="match status" value="1"/>
</dbReference>
<evidence type="ECO:0000256" key="2">
    <source>
        <dbReference type="ARBA" id="ARBA00022527"/>
    </source>
</evidence>
<keyword evidence="20" id="KW-1185">Reference proteome</keyword>
<dbReference type="GO" id="GO:0016020">
    <property type="term" value="C:membrane"/>
    <property type="evidence" value="ECO:0007669"/>
    <property type="project" value="UniProtKB-SubCell"/>
</dbReference>
<dbReference type="AlphaFoldDB" id="A0ABD1BUX2"/>
<evidence type="ECO:0000256" key="11">
    <source>
        <dbReference type="ARBA" id="ARBA00023136"/>
    </source>
</evidence>
<evidence type="ECO:0000256" key="7">
    <source>
        <dbReference type="ARBA" id="ARBA00022741"/>
    </source>
</evidence>
<dbReference type="InterPro" id="IPR008271">
    <property type="entry name" value="Ser/Thr_kinase_AS"/>
</dbReference>
<feature type="signal peptide" evidence="17">
    <location>
        <begin position="1"/>
        <end position="27"/>
    </location>
</feature>
<dbReference type="FunFam" id="3.30.200.20:FF:000043">
    <property type="entry name" value="Wall-associated receptor kinase 2"/>
    <property type="match status" value="1"/>
</dbReference>
<dbReference type="InterPro" id="IPR000719">
    <property type="entry name" value="Prot_kinase_dom"/>
</dbReference>
<dbReference type="InterPro" id="IPR025287">
    <property type="entry name" value="WAK_GUB"/>
</dbReference>
<evidence type="ECO:0000313" key="20">
    <source>
        <dbReference type="Proteomes" id="UP001558713"/>
    </source>
</evidence>
<evidence type="ECO:0000256" key="8">
    <source>
        <dbReference type="ARBA" id="ARBA00022777"/>
    </source>
</evidence>
<evidence type="ECO:0000256" key="1">
    <source>
        <dbReference type="ARBA" id="ARBA00004479"/>
    </source>
</evidence>
<evidence type="ECO:0000256" key="4">
    <source>
        <dbReference type="ARBA" id="ARBA00022679"/>
    </source>
</evidence>
<keyword evidence="2" id="KW-0723">Serine/threonine-protein kinase</keyword>
<dbReference type="PANTHER" id="PTHR27005">
    <property type="entry name" value="WALL-ASSOCIATED RECEPTOR KINASE-LIKE 21"/>
    <property type="match status" value="1"/>
</dbReference>
<dbReference type="PROSITE" id="PS00108">
    <property type="entry name" value="PROTEIN_KINASE_ST"/>
    <property type="match status" value="1"/>
</dbReference>
<comment type="subcellular location">
    <subcellularLocation>
        <location evidence="1">Membrane</location>
        <topology evidence="1">Single-pass type I membrane protein</topology>
    </subcellularLocation>
</comment>
<keyword evidence="3" id="KW-0597">Phosphoprotein</keyword>
<dbReference type="Proteomes" id="UP001558713">
    <property type="component" value="Unassembled WGS sequence"/>
</dbReference>
<dbReference type="InterPro" id="IPR013695">
    <property type="entry name" value="WAK"/>
</dbReference>
<feature type="transmembrane region" description="Helical" evidence="16">
    <location>
        <begin position="353"/>
        <end position="377"/>
    </location>
</feature>
<keyword evidence="6 17" id="KW-0732">Signal</keyword>
<reference evidence="19 20" key="1">
    <citation type="submission" date="2024-04" db="EMBL/GenBank/DDBJ databases">
        <title>Genome assembly C_amara_ONT_v2.</title>
        <authorList>
            <person name="Yant L."/>
            <person name="Moore C."/>
            <person name="Slenker M."/>
        </authorList>
    </citation>
    <scope>NUCLEOTIDE SEQUENCE [LARGE SCALE GENOMIC DNA]</scope>
    <source>
        <tissue evidence="19">Leaf</tissue>
    </source>
</reference>
<evidence type="ECO:0000256" key="9">
    <source>
        <dbReference type="ARBA" id="ARBA00022840"/>
    </source>
</evidence>
<name>A0ABD1BUX2_CARAN</name>
<dbReference type="CDD" id="cd14066">
    <property type="entry name" value="STKc_IRAK"/>
    <property type="match status" value="1"/>
</dbReference>
<accession>A0ABD1BUX2</accession>
<evidence type="ECO:0000256" key="12">
    <source>
        <dbReference type="ARBA" id="ARBA00023157"/>
    </source>
</evidence>
<dbReference type="Gene3D" id="1.10.510.10">
    <property type="entry name" value="Transferase(Phosphotransferase) domain 1"/>
    <property type="match status" value="1"/>
</dbReference>
<keyword evidence="5 16" id="KW-0812">Transmembrane</keyword>
<evidence type="ECO:0000313" key="19">
    <source>
        <dbReference type="EMBL" id="KAL1221008.1"/>
    </source>
</evidence>
<dbReference type="PANTHER" id="PTHR27005:SF471">
    <property type="entry name" value="WALL-ASSOCIATED RECEPTOR KINASE-LIKE 1-RELATED"/>
    <property type="match status" value="1"/>
</dbReference>
<dbReference type="InterPro" id="IPR011009">
    <property type="entry name" value="Kinase-like_dom_sf"/>
</dbReference>
<feature type="chain" id="PRO_5044779989" evidence="17">
    <location>
        <begin position="28"/>
        <end position="734"/>
    </location>
</feature>
<dbReference type="PROSITE" id="PS50011">
    <property type="entry name" value="PROTEIN_KINASE_DOM"/>
    <property type="match status" value="1"/>
</dbReference>
<dbReference type="GO" id="GO:0004674">
    <property type="term" value="F:protein serine/threonine kinase activity"/>
    <property type="evidence" value="ECO:0007669"/>
    <property type="project" value="UniProtKB-KW"/>
</dbReference>
<dbReference type="SUPFAM" id="SSF56112">
    <property type="entry name" value="Protein kinase-like (PK-like)"/>
    <property type="match status" value="1"/>
</dbReference>
<dbReference type="Pfam" id="PF13947">
    <property type="entry name" value="GUB_WAK_bind"/>
    <property type="match status" value="1"/>
</dbReference>
<keyword evidence="11 16" id="KW-0472">Membrane</keyword>
<keyword evidence="12" id="KW-1015">Disulfide bond</keyword>